<dbReference type="Proteomes" id="UP000075809">
    <property type="component" value="Unassembled WGS sequence"/>
</dbReference>
<name>A0A151X340_9HYME</name>
<dbReference type="EMBL" id="KQ982576">
    <property type="protein sequence ID" value="KYQ54664.1"/>
    <property type="molecule type" value="Genomic_DNA"/>
</dbReference>
<dbReference type="AlphaFoldDB" id="A0A151X340"/>
<evidence type="ECO:0000313" key="2">
    <source>
        <dbReference type="Proteomes" id="UP000075809"/>
    </source>
</evidence>
<sequence length="167" mass="19040">MYNLKCTMIDSKTCNVLTDQKSSSSCNICNANPSKMNNLSFINNLPCNEDNFKKSFAMKENKILKQKKKQMIQKALKSRLSMTVDVVKQGYGTTNTGNVARCFFSHPQIVAEVTGLEVGIITRFRDILQALTSGFEIDSIKFKEYSTETAKLYVQFYSWYNIPDRLV</sequence>
<reference evidence="1 2" key="1">
    <citation type="submission" date="2015-09" db="EMBL/GenBank/DDBJ databases">
        <title>Trachymyrmex zeteki WGS genome.</title>
        <authorList>
            <person name="Nygaard S."/>
            <person name="Hu H."/>
            <person name="Boomsma J."/>
            <person name="Zhang G."/>
        </authorList>
    </citation>
    <scope>NUCLEOTIDE SEQUENCE [LARGE SCALE GENOMIC DNA]</scope>
    <source>
        <strain evidence="1">Tzet28-1</strain>
        <tissue evidence="1">Whole body</tissue>
    </source>
</reference>
<keyword evidence="2" id="KW-1185">Reference proteome</keyword>
<accession>A0A151X340</accession>
<protein>
    <submittedName>
        <fullName evidence="1">Uncharacterized protein</fullName>
    </submittedName>
</protein>
<gene>
    <name evidence="1" type="ORF">ALC60_06471</name>
</gene>
<evidence type="ECO:0000313" key="1">
    <source>
        <dbReference type="EMBL" id="KYQ54664.1"/>
    </source>
</evidence>
<proteinExistence type="predicted"/>
<organism evidence="1 2">
    <name type="scientific">Mycetomoellerius zeteki</name>
    <dbReference type="NCBI Taxonomy" id="64791"/>
    <lineage>
        <taxon>Eukaryota</taxon>
        <taxon>Metazoa</taxon>
        <taxon>Ecdysozoa</taxon>
        <taxon>Arthropoda</taxon>
        <taxon>Hexapoda</taxon>
        <taxon>Insecta</taxon>
        <taxon>Pterygota</taxon>
        <taxon>Neoptera</taxon>
        <taxon>Endopterygota</taxon>
        <taxon>Hymenoptera</taxon>
        <taxon>Apocrita</taxon>
        <taxon>Aculeata</taxon>
        <taxon>Formicoidea</taxon>
        <taxon>Formicidae</taxon>
        <taxon>Myrmicinae</taxon>
        <taxon>Mycetomoellerius</taxon>
    </lineage>
</organism>